<dbReference type="Proteomes" id="UP001500483">
    <property type="component" value="Unassembled WGS sequence"/>
</dbReference>
<evidence type="ECO:0000313" key="3">
    <source>
        <dbReference type="Proteomes" id="UP001500483"/>
    </source>
</evidence>
<dbReference type="Pfam" id="PF07336">
    <property type="entry name" value="ABATE"/>
    <property type="match status" value="1"/>
</dbReference>
<feature type="region of interest" description="Disordered" evidence="1">
    <location>
        <begin position="92"/>
        <end position="130"/>
    </location>
</feature>
<protein>
    <recommendedName>
        <fullName evidence="4">DUF222 domain-containing protein</fullName>
    </recommendedName>
</protein>
<dbReference type="EMBL" id="BAAAYK010000049">
    <property type="protein sequence ID" value="GAA3366912.1"/>
    <property type="molecule type" value="Genomic_DNA"/>
</dbReference>
<dbReference type="InterPro" id="IPR010852">
    <property type="entry name" value="ABATE"/>
</dbReference>
<evidence type="ECO:0000256" key="1">
    <source>
        <dbReference type="SAM" id="MobiDB-lite"/>
    </source>
</evidence>
<name>A0ABP6S3N9_9PSEU</name>
<sequence>MLDGQHDPAIRTAVDLANTVKPITGADELETVQQLADFLDRHAPAAPGPRHPTRADLAEVRALRGTVRAVLERASTDAAGTAALINDGLRRSRATRHCATSRAAGGPRRPPTPTAARRTWPRPRSAHWPP</sequence>
<keyword evidence="3" id="KW-1185">Reference proteome</keyword>
<gene>
    <name evidence="2" type="ORF">GCM10020366_72150</name>
</gene>
<reference evidence="3" key="1">
    <citation type="journal article" date="2019" name="Int. J. Syst. Evol. Microbiol.">
        <title>The Global Catalogue of Microorganisms (GCM) 10K type strain sequencing project: providing services to taxonomists for standard genome sequencing and annotation.</title>
        <authorList>
            <consortium name="The Broad Institute Genomics Platform"/>
            <consortium name="The Broad Institute Genome Sequencing Center for Infectious Disease"/>
            <person name="Wu L."/>
            <person name="Ma J."/>
        </authorList>
    </citation>
    <scope>NUCLEOTIDE SEQUENCE [LARGE SCALE GENOMIC DNA]</scope>
    <source>
        <strain evidence="3">JCM 9687</strain>
    </source>
</reference>
<dbReference type="SUPFAM" id="SSF160904">
    <property type="entry name" value="Jann2411-like"/>
    <property type="match status" value="1"/>
</dbReference>
<evidence type="ECO:0008006" key="4">
    <source>
        <dbReference type="Google" id="ProtNLM"/>
    </source>
</evidence>
<proteinExistence type="predicted"/>
<evidence type="ECO:0000313" key="2">
    <source>
        <dbReference type="EMBL" id="GAA3366912.1"/>
    </source>
</evidence>
<dbReference type="RefSeq" id="WP_344931749.1">
    <property type="nucleotide sequence ID" value="NZ_BAAAYK010000049.1"/>
</dbReference>
<dbReference type="InterPro" id="IPR023286">
    <property type="entry name" value="ABATE_dom_sf"/>
</dbReference>
<dbReference type="Gene3D" id="1.10.3300.10">
    <property type="entry name" value="Jann2411-like domain"/>
    <property type="match status" value="1"/>
</dbReference>
<feature type="compositionally biased region" description="Basic residues" evidence="1">
    <location>
        <begin position="119"/>
        <end position="130"/>
    </location>
</feature>
<accession>A0ABP6S3N9</accession>
<organism evidence="2 3">
    <name type="scientific">Saccharopolyspora gregorii</name>
    <dbReference type="NCBI Taxonomy" id="33914"/>
    <lineage>
        <taxon>Bacteria</taxon>
        <taxon>Bacillati</taxon>
        <taxon>Actinomycetota</taxon>
        <taxon>Actinomycetes</taxon>
        <taxon>Pseudonocardiales</taxon>
        <taxon>Pseudonocardiaceae</taxon>
        <taxon>Saccharopolyspora</taxon>
    </lineage>
</organism>
<comment type="caution">
    <text evidence="2">The sequence shown here is derived from an EMBL/GenBank/DDBJ whole genome shotgun (WGS) entry which is preliminary data.</text>
</comment>